<dbReference type="AlphaFoldDB" id="A0A0B3YLS4"/>
<feature type="domain" description="Cytochrome c-552/4" evidence="3">
    <location>
        <begin position="226"/>
        <end position="311"/>
    </location>
</feature>
<dbReference type="Proteomes" id="UP000031197">
    <property type="component" value="Unassembled WGS sequence"/>
</dbReference>
<keyword evidence="5" id="KW-1185">Reference proteome</keyword>
<proteinExistence type="predicted"/>
<dbReference type="OrthoDB" id="9814800at2"/>
<dbReference type="RefSeq" id="WP_039217444.1">
    <property type="nucleotide sequence ID" value="NZ_JWLW01000007.1"/>
</dbReference>
<keyword evidence="2" id="KW-1133">Transmembrane helix</keyword>
<evidence type="ECO:0000256" key="2">
    <source>
        <dbReference type="SAM" id="Phobius"/>
    </source>
</evidence>
<feature type="transmembrane region" description="Helical" evidence="2">
    <location>
        <begin position="115"/>
        <end position="136"/>
    </location>
</feature>
<feature type="transmembrane region" description="Helical" evidence="2">
    <location>
        <begin position="77"/>
        <end position="103"/>
    </location>
</feature>
<accession>A0A0B3YLS4</accession>
<name>A0A0B3YLS4_9ALTE</name>
<evidence type="ECO:0000313" key="4">
    <source>
        <dbReference type="EMBL" id="KHT55571.1"/>
    </source>
</evidence>
<reference evidence="4 5" key="1">
    <citation type="submission" date="2014-12" db="EMBL/GenBank/DDBJ databases">
        <title>Genome sequencing of Alteromonas marina AD001.</title>
        <authorList>
            <person name="Adrian T.G.S."/>
            <person name="Chan K.G."/>
        </authorList>
    </citation>
    <scope>NUCLEOTIDE SEQUENCE [LARGE SCALE GENOMIC DNA]</scope>
    <source>
        <strain evidence="4 5">AD001</strain>
    </source>
</reference>
<dbReference type="InterPro" id="IPR036280">
    <property type="entry name" value="Multihaem_cyt_sf"/>
</dbReference>
<protein>
    <recommendedName>
        <fullName evidence="3">Cytochrome c-552/4 domain-containing protein</fullName>
    </recommendedName>
</protein>
<dbReference type="InterPro" id="IPR023155">
    <property type="entry name" value="Cyt_c-552/4"/>
</dbReference>
<sequence length="672" mass="75316">MGIQAKHKQEISLLHGFIALFLILVVSGFSSYALNLIWGSLRQTLALVHLFVGYAITAIFFFYSYKHFKRTVGFRRTGSIILGVILFLATCYLALTGVLISFTGVLKKQAWLLDSHIVCAILTLFLLAIHLIWHYVTFPKNRRSSVPSRFVTLSNKIIRPILVGVGILCITTITLLTGNYLIQNSYSTSTVEDYLYAYGDGPFLPSLTMTASGTFVQRKHIAESAQCIECHKGIGEQWMSSTHRHAADDPTYVRNVNLLTESKGIAATRYCEGCHAPVALLTGQLTPGGSHGGKPDTVANKEGISCMSCHGVNHLTSSEGVASYRFSPRDSYLFANVDLWPLKFLHQQTLKLVPQRHTKDLLSPLLKESQFCSSCHTQFMDKSMNNWGWVKMQDEFLAWSNSKFNSPKEPRFSHPQNKQCQDCHMPMIKADDIAADGAGKVRSHYFVGANVMLAKHFDNETLFEMTKEFLQQDKIQLSIEPPEDEQAKQSALYLKAELRNQHKYPVAMYRGEHKKIKVLLTNQGVGHSFPGGTIDLNEAWIDFKVYDGQQRLVTSSGQLQTDGALGADTVVYKEIAIDRYGKEVWRHDLFNMVGRSYVNVIPAGSTDVVEFDLTVPDWAISPLTISATLKFRKLNQKYLDWVNLEQSVDTNPIIDIARDSVSVKVLKAPASQ</sequence>
<evidence type="ECO:0000256" key="1">
    <source>
        <dbReference type="ARBA" id="ARBA00022729"/>
    </source>
</evidence>
<dbReference type="PANTHER" id="PTHR35038:SF6">
    <property type="entry name" value="SURFACE LOCALIZED DECAHEME CYTOCHROME C LIPOPROTEIN"/>
    <property type="match status" value="1"/>
</dbReference>
<dbReference type="PANTHER" id="PTHR35038">
    <property type="entry name" value="DISSIMILATORY SULFITE REDUCTASE SIRA"/>
    <property type="match status" value="1"/>
</dbReference>
<feature type="transmembrane region" description="Helical" evidence="2">
    <location>
        <begin position="46"/>
        <end position="65"/>
    </location>
</feature>
<feature type="domain" description="Cytochrome c-552/4" evidence="3">
    <location>
        <begin position="372"/>
        <end position="432"/>
    </location>
</feature>
<dbReference type="Gene3D" id="1.10.1130.10">
    <property type="entry name" value="Flavocytochrome C3, Chain A"/>
    <property type="match status" value="1"/>
</dbReference>
<keyword evidence="2" id="KW-0472">Membrane</keyword>
<keyword evidence="2" id="KW-0812">Transmembrane</keyword>
<organism evidence="4 5">
    <name type="scientific">Alteromonas marina</name>
    <dbReference type="NCBI Taxonomy" id="203795"/>
    <lineage>
        <taxon>Bacteria</taxon>
        <taxon>Pseudomonadati</taxon>
        <taxon>Pseudomonadota</taxon>
        <taxon>Gammaproteobacteria</taxon>
        <taxon>Alteromonadales</taxon>
        <taxon>Alteromonadaceae</taxon>
        <taxon>Alteromonas/Salinimonas group</taxon>
        <taxon>Alteromonas</taxon>
    </lineage>
</organism>
<dbReference type="GO" id="GO:0016491">
    <property type="term" value="F:oxidoreductase activity"/>
    <property type="evidence" value="ECO:0007669"/>
    <property type="project" value="TreeGrafter"/>
</dbReference>
<gene>
    <name evidence="4" type="ORF">RJ41_04290</name>
</gene>
<evidence type="ECO:0000259" key="3">
    <source>
        <dbReference type="Pfam" id="PF13435"/>
    </source>
</evidence>
<dbReference type="EMBL" id="JWLW01000007">
    <property type="protein sequence ID" value="KHT55571.1"/>
    <property type="molecule type" value="Genomic_DNA"/>
</dbReference>
<keyword evidence="1" id="KW-0732">Signal</keyword>
<comment type="caution">
    <text evidence="4">The sequence shown here is derived from an EMBL/GenBank/DDBJ whole genome shotgun (WGS) entry which is preliminary data.</text>
</comment>
<feature type="transmembrane region" description="Helical" evidence="2">
    <location>
        <begin position="12"/>
        <end position="34"/>
    </location>
</feature>
<feature type="transmembrane region" description="Helical" evidence="2">
    <location>
        <begin position="157"/>
        <end position="182"/>
    </location>
</feature>
<dbReference type="Pfam" id="PF13435">
    <property type="entry name" value="Cytochrome_C554"/>
    <property type="match status" value="2"/>
</dbReference>
<dbReference type="SUPFAM" id="SSF48695">
    <property type="entry name" value="Multiheme cytochromes"/>
    <property type="match status" value="1"/>
</dbReference>
<evidence type="ECO:0000313" key="5">
    <source>
        <dbReference type="Proteomes" id="UP000031197"/>
    </source>
</evidence>
<dbReference type="InterPro" id="IPR051829">
    <property type="entry name" value="Multiheme_Cytochr_ET"/>
</dbReference>